<dbReference type="Proteomes" id="UP000636755">
    <property type="component" value="Unassembled WGS sequence"/>
</dbReference>
<evidence type="ECO:0000313" key="3">
    <source>
        <dbReference type="Proteomes" id="UP000636755"/>
    </source>
</evidence>
<sequence length="192" mass="23087">MNYYISDLHLFQETSIRFDERPFKNLEEMHEIIKKKWNCKVNNGDKVFILGDISCRGKNENLISYISTLKGQKILIKGNHDDVSDYRYHQLFADMCDYKEIHDSVKDKNYNLVLCHYPIFSWKKMGKGSILLYGHTHNSAEDKYYQKCLYEMIYNDCRHVYKTEVKAINVGCMKPWMKYEPRSLEEILQWRK</sequence>
<dbReference type="Gene3D" id="3.60.21.10">
    <property type="match status" value="1"/>
</dbReference>
<keyword evidence="3" id="KW-1185">Reference proteome</keyword>
<evidence type="ECO:0000259" key="1">
    <source>
        <dbReference type="Pfam" id="PF00149"/>
    </source>
</evidence>
<gene>
    <name evidence="2" type="ORF">H8R91_00785</name>
</gene>
<accession>A0ABR7HHU4</accession>
<protein>
    <submittedName>
        <fullName evidence="2">Metallophosphoesterase</fullName>
    </submittedName>
</protein>
<name>A0ABR7HHU4_9FIRM</name>
<dbReference type="EMBL" id="JACOPS010000001">
    <property type="protein sequence ID" value="MBC5727081.1"/>
    <property type="molecule type" value="Genomic_DNA"/>
</dbReference>
<dbReference type="SUPFAM" id="SSF56300">
    <property type="entry name" value="Metallo-dependent phosphatases"/>
    <property type="match status" value="1"/>
</dbReference>
<dbReference type="Pfam" id="PF00149">
    <property type="entry name" value="Metallophos"/>
    <property type="match status" value="1"/>
</dbReference>
<dbReference type="InterPro" id="IPR029052">
    <property type="entry name" value="Metallo-depent_PP-like"/>
</dbReference>
<evidence type="ECO:0000313" key="2">
    <source>
        <dbReference type="EMBL" id="MBC5727081.1"/>
    </source>
</evidence>
<comment type="caution">
    <text evidence="2">The sequence shown here is derived from an EMBL/GenBank/DDBJ whole genome shotgun (WGS) entry which is preliminary data.</text>
</comment>
<proteinExistence type="predicted"/>
<organism evidence="2 3">
    <name type="scientific">Ruminococcus intestinalis</name>
    <dbReference type="NCBI Taxonomy" id="2763066"/>
    <lineage>
        <taxon>Bacteria</taxon>
        <taxon>Bacillati</taxon>
        <taxon>Bacillota</taxon>
        <taxon>Clostridia</taxon>
        <taxon>Eubacteriales</taxon>
        <taxon>Oscillospiraceae</taxon>
        <taxon>Ruminococcus</taxon>
    </lineage>
</organism>
<dbReference type="RefSeq" id="WP_186934495.1">
    <property type="nucleotide sequence ID" value="NZ_JACOPS010000001.1"/>
</dbReference>
<reference evidence="2 3" key="1">
    <citation type="submission" date="2020-08" db="EMBL/GenBank/DDBJ databases">
        <title>Genome public.</title>
        <authorList>
            <person name="Liu C."/>
            <person name="Sun Q."/>
        </authorList>
    </citation>
    <scope>NUCLEOTIDE SEQUENCE [LARGE SCALE GENOMIC DNA]</scope>
    <source>
        <strain evidence="2 3">NSJ-71</strain>
    </source>
</reference>
<dbReference type="InterPro" id="IPR004843">
    <property type="entry name" value="Calcineurin-like_PHP"/>
</dbReference>
<feature type="domain" description="Calcineurin-like phosphoesterase" evidence="1">
    <location>
        <begin position="5"/>
        <end position="86"/>
    </location>
</feature>